<comment type="caution">
    <text evidence="1">The sequence shown here is derived from an EMBL/GenBank/DDBJ whole genome shotgun (WGS) entry which is preliminary data.</text>
</comment>
<evidence type="ECO:0000313" key="2">
    <source>
        <dbReference type="Proteomes" id="UP001470752"/>
    </source>
</evidence>
<protein>
    <submittedName>
        <fullName evidence="1">Uncharacterized protein</fullName>
    </submittedName>
</protein>
<organism evidence="1 2">
    <name type="scientific">Blautia acetigignens</name>
    <dbReference type="NCBI Taxonomy" id="2981783"/>
    <lineage>
        <taxon>Bacteria</taxon>
        <taxon>Bacillati</taxon>
        <taxon>Bacillota</taxon>
        <taxon>Clostridia</taxon>
        <taxon>Lachnospirales</taxon>
        <taxon>Lachnospiraceae</taxon>
        <taxon>Blautia</taxon>
    </lineage>
</organism>
<name>A0ABV1CKN7_9FIRM</name>
<dbReference type="Proteomes" id="UP001470752">
    <property type="component" value="Unassembled WGS sequence"/>
</dbReference>
<reference evidence="1 2" key="1">
    <citation type="submission" date="2024-04" db="EMBL/GenBank/DDBJ databases">
        <title>Human intestinal bacterial collection.</title>
        <authorList>
            <person name="Pauvert C."/>
            <person name="Hitch T.C.A."/>
            <person name="Clavel T."/>
        </authorList>
    </citation>
    <scope>NUCLEOTIDE SEQUENCE [LARGE SCALE GENOMIC DNA]</scope>
    <source>
        <strain evidence="1 2">CLA-AA-H161</strain>
    </source>
</reference>
<gene>
    <name evidence="1" type="ORF">AAAX94_07925</name>
</gene>
<proteinExistence type="predicted"/>
<sequence>MFRKMIRGWFQKSNVRYNDFIKALLVDDVDYMNEYMNQISLQTFSSFDTGKKVLIRKDVSNK</sequence>
<evidence type="ECO:0000313" key="1">
    <source>
        <dbReference type="EMBL" id="MEQ2412950.1"/>
    </source>
</evidence>
<keyword evidence="2" id="KW-1185">Reference proteome</keyword>
<dbReference type="EMBL" id="JBBNFW010000154">
    <property type="protein sequence ID" value="MEQ2412950.1"/>
    <property type="molecule type" value="Genomic_DNA"/>
</dbReference>
<accession>A0ABV1CKN7</accession>
<dbReference type="RefSeq" id="WP_330600051.1">
    <property type="nucleotide sequence ID" value="NZ_JBBNFW010000154.1"/>
</dbReference>